<evidence type="ECO:0000313" key="2">
    <source>
        <dbReference type="Proteomes" id="UP000092460"/>
    </source>
</evidence>
<sequence>MNKNYIQLTSNWSRSGGCDFHEAFLCQTADPDIFVKPPLDQLLDENRAILLSNPKLEEEKCELCAQLFPHYKIQAFNMVCNVPKIEIFQGPLKEYVETAYGLLINETDDEAESLNNLELHCYRYDVEVDKSGVTEITIRFLTALSEVCIFGICIQIAPNPNGITSLTPNTVGIINVENVQTMLANSARKTTAPAEKYKKFLEAIIKSGNSSAAKSSAFVNHNFKALNQHDESEDRLRQTNLNNDKIEFEMIRHLMDHIDLRFKEFESVIQQRINEIEERQSVKLDRILNMLEKQQKRD</sequence>
<accession>A0A1B0BGS9</accession>
<proteinExistence type="predicted"/>
<dbReference type="InterPro" id="IPR028043">
    <property type="entry name" value="PAAT-like"/>
</dbReference>
<protein>
    <submittedName>
        <fullName evidence="1">Uncharacterized protein</fullName>
    </submittedName>
</protein>
<reference evidence="2" key="1">
    <citation type="submission" date="2015-01" db="EMBL/GenBank/DDBJ databases">
        <authorList>
            <person name="Aksoy S."/>
            <person name="Warren W."/>
            <person name="Wilson R.K."/>
        </authorList>
    </citation>
    <scope>NUCLEOTIDE SEQUENCE [LARGE SCALE GENOMIC DNA]</scope>
    <source>
        <strain evidence="2">IAEA</strain>
    </source>
</reference>
<dbReference type="EnsemblMetazoa" id="GPPI029592-RA">
    <property type="protein sequence ID" value="GPPI029592-PA"/>
    <property type="gene ID" value="GPPI029592"/>
</dbReference>
<dbReference type="PANTHER" id="PTHR14787:SF1">
    <property type="entry name" value="ATPASE PAAT"/>
    <property type="match status" value="1"/>
</dbReference>
<keyword evidence="2" id="KW-1185">Reference proteome</keyword>
<organism evidence="1 2">
    <name type="scientific">Glossina palpalis gambiensis</name>
    <dbReference type="NCBI Taxonomy" id="67801"/>
    <lineage>
        <taxon>Eukaryota</taxon>
        <taxon>Metazoa</taxon>
        <taxon>Ecdysozoa</taxon>
        <taxon>Arthropoda</taxon>
        <taxon>Hexapoda</taxon>
        <taxon>Insecta</taxon>
        <taxon>Pterygota</taxon>
        <taxon>Neoptera</taxon>
        <taxon>Endopterygota</taxon>
        <taxon>Diptera</taxon>
        <taxon>Brachycera</taxon>
        <taxon>Muscomorpha</taxon>
        <taxon>Hippoboscoidea</taxon>
        <taxon>Glossinidae</taxon>
        <taxon>Glossina</taxon>
    </lineage>
</organism>
<evidence type="ECO:0000313" key="1">
    <source>
        <dbReference type="EnsemblMetazoa" id="GPPI029592-PA"/>
    </source>
</evidence>
<name>A0A1B0BGS9_9MUSC</name>
<dbReference type="EMBL" id="JXJN01013985">
    <property type="status" value="NOT_ANNOTATED_CDS"/>
    <property type="molecule type" value="Genomic_DNA"/>
</dbReference>
<dbReference type="AlphaFoldDB" id="A0A1B0BGS9"/>
<dbReference type="Pfam" id="PF14958">
    <property type="entry name" value="PAAT-like"/>
    <property type="match status" value="1"/>
</dbReference>
<dbReference type="PANTHER" id="PTHR14787">
    <property type="entry name" value="C10ORF188 FAMILY MEMBER"/>
    <property type="match status" value="1"/>
</dbReference>
<reference evidence="1" key="2">
    <citation type="submission" date="2020-05" db="UniProtKB">
        <authorList>
            <consortium name="EnsemblMetazoa"/>
        </authorList>
    </citation>
    <scope>IDENTIFICATION</scope>
    <source>
        <strain evidence="1">IAEA</strain>
    </source>
</reference>
<dbReference type="Proteomes" id="UP000092460">
    <property type="component" value="Unassembled WGS sequence"/>
</dbReference>
<dbReference type="VEuPathDB" id="VectorBase:GPPI029592"/>